<sequence length="86" mass="10501">MKRRGHLTCLHSWSTGTRIRKERQEASSLCLKRNPLFSFLRFFFVFHLSFAWPFVSVERERRNLNDNVLYLSHSMDQEEEKEEKEH</sequence>
<accession>A0A2C6KH17</accession>
<feature type="non-terminal residue" evidence="1">
    <location>
        <position position="86"/>
    </location>
</feature>
<protein>
    <submittedName>
        <fullName evidence="1">Uncharacterized protein</fullName>
    </submittedName>
</protein>
<name>A0A2C6KH17_9APIC</name>
<keyword evidence="2" id="KW-1185">Reference proteome</keyword>
<dbReference type="VEuPathDB" id="ToxoDB:CSUI_009347"/>
<gene>
    <name evidence="1" type="ORF">CSUI_009347</name>
</gene>
<dbReference type="RefSeq" id="XP_067918562.1">
    <property type="nucleotide sequence ID" value="XM_068069463.1"/>
</dbReference>
<dbReference type="EMBL" id="MIGC01005549">
    <property type="protein sequence ID" value="PHJ16837.1"/>
    <property type="molecule type" value="Genomic_DNA"/>
</dbReference>
<dbReference type="GeneID" id="94432674"/>
<evidence type="ECO:0000313" key="2">
    <source>
        <dbReference type="Proteomes" id="UP000221165"/>
    </source>
</evidence>
<dbReference type="AlphaFoldDB" id="A0A2C6KH17"/>
<reference evidence="1 2" key="1">
    <citation type="journal article" date="2017" name="Int. J. Parasitol.">
        <title>The genome of the protozoan parasite Cystoisospora suis and a reverse vaccinology approach to identify vaccine candidates.</title>
        <authorList>
            <person name="Palmieri N."/>
            <person name="Shrestha A."/>
            <person name="Ruttkowski B."/>
            <person name="Beck T."/>
            <person name="Vogl C."/>
            <person name="Tomley F."/>
            <person name="Blake D.P."/>
            <person name="Joachim A."/>
        </authorList>
    </citation>
    <scope>NUCLEOTIDE SEQUENCE [LARGE SCALE GENOMIC DNA]</scope>
    <source>
        <strain evidence="1 2">Wien I</strain>
    </source>
</reference>
<proteinExistence type="predicted"/>
<evidence type="ECO:0000313" key="1">
    <source>
        <dbReference type="EMBL" id="PHJ16837.1"/>
    </source>
</evidence>
<comment type="caution">
    <text evidence="1">The sequence shown here is derived from an EMBL/GenBank/DDBJ whole genome shotgun (WGS) entry which is preliminary data.</text>
</comment>
<dbReference type="Proteomes" id="UP000221165">
    <property type="component" value="Unassembled WGS sequence"/>
</dbReference>
<organism evidence="1 2">
    <name type="scientific">Cystoisospora suis</name>
    <dbReference type="NCBI Taxonomy" id="483139"/>
    <lineage>
        <taxon>Eukaryota</taxon>
        <taxon>Sar</taxon>
        <taxon>Alveolata</taxon>
        <taxon>Apicomplexa</taxon>
        <taxon>Conoidasida</taxon>
        <taxon>Coccidia</taxon>
        <taxon>Eucoccidiorida</taxon>
        <taxon>Eimeriorina</taxon>
        <taxon>Sarcocystidae</taxon>
        <taxon>Cystoisospora</taxon>
    </lineage>
</organism>